<dbReference type="Proteomes" id="UP000254835">
    <property type="component" value="Unassembled WGS sequence"/>
</dbReference>
<dbReference type="OrthoDB" id="6637885at2"/>
<accession>A0A380PQM9</accession>
<feature type="transmembrane region" description="Helical" evidence="1">
    <location>
        <begin position="28"/>
        <end position="48"/>
    </location>
</feature>
<keyword evidence="1" id="KW-0812">Transmembrane</keyword>
<dbReference type="AlphaFoldDB" id="A0A380PQM9"/>
<evidence type="ECO:0000256" key="1">
    <source>
        <dbReference type="SAM" id="Phobius"/>
    </source>
</evidence>
<organism evidence="2 3">
    <name type="scientific">Yersinia frederiksenii</name>
    <dbReference type="NCBI Taxonomy" id="29484"/>
    <lineage>
        <taxon>Bacteria</taxon>
        <taxon>Pseudomonadati</taxon>
        <taxon>Pseudomonadota</taxon>
        <taxon>Gammaproteobacteria</taxon>
        <taxon>Enterobacterales</taxon>
        <taxon>Yersiniaceae</taxon>
        <taxon>Yersinia</taxon>
    </lineage>
</organism>
<keyword evidence="1" id="KW-0472">Membrane</keyword>
<keyword evidence="1" id="KW-1133">Transmembrane helix</keyword>
<name>A0A380PQM9_YERFR</name>
<feature type="transmembrane region" description="Helical" evidence="1">
    <location>
        <begin position="83"/>
        <end position="103"/>
    </location>
</feature>
<reference evidence="2 3" key="1">
    <citation type="submission" date="2018-06" db="EMBL/GenBank/DDBJ databases">
        <authorList>
            <consortium name="Pathogen Informatics"/>
            <person name="Doyle S."/>
        </authorList>
    </citation>
    <scope>NUCLEOTIDE SEQUENCE [LARGE SCALE GENOMIC DNA]</scope>
    <source>
        <strain evidence="2 3">NCTC11470</strain>
    </source>
</reference>
<proteinExistence type="predicted"/>
<evidence type="ECO:0000313" key="3">
    <source>
        <dbReference type="Proteomes" id="UP000254835"/>
    </source>
</evidence>
<evidence type="ECO:0000313" key="2">
    <source>
        <dbReference type="EMBL" id="SUP75572.1"/>
    </source>
</evidence>
<sequence length="173" mass="19739">MELIPSVILLVSALWVMKDAHNNQLNHPVRWGIGTAILWVIVLPIYLIKRKKLITEQKMRNGAISSLNDRSTIWGTEKDSTNLWAGGAFIFIAAFAPYAWGVWNGALPKCDSSDVDKVLTQLLPNTVFSNPAQYDYERINEVRHCNLTIDNGIHSFTVKWYSDTREEFVVKFE</sequence>
<dbReference type="EMBL" id="UHJA01000001">
    <property type="protein sequence ID" value="SUP75572.1"/>
    <property type="molecule type" value="Genomic_DNA"/>
</dbReference>
<gene>
    <name evidence="2" type="ORF">NCTC11470_00585</name>
</gene>
<protein>
    <submittedName>
        <fullName evidence="2">Uncharacterized protein</fullName>
    </submittedName>
</protein>